<keyword evidence="2" id="KW-1185">Reference proteome</keyword>
<protein>
    <submittedName>
        <fullName evidence="1">ImmA/IrrE family metallo-endopeptidase</fullName>
    </submittedName>
</protein>
<reference evidence="1 2" key="1">
    <citation type="submission" date="2023-04" db="EMBL/GenBank/DDBJ databases">
        <title>Streptomyces chengmaiensis sp. nov. isolated from the stem of mangrove plant in Hainan.</title>
        <authorList>
            <person name="Huang X."/>
            <person name="Zhou S."/>
            <person name="Chu X."/>
            <person name="Xie Y."/>
            <person name="Lin Y."/>
        </authorList>
    </citation>
    <scope>NUCLEOTIDE SEQUENCE [LARGE SCALE GENOMIC DNA]</scope>
    <source>
        <strain evidence="1 2">HNM0663</strain>
    </source>
</reference>
<dbReference type="Proteomes" id="UP001223144">
    <property type="component" value="Unassembled WGS sequence"/>
</dbReference>
<name>A0ABT6HGL6_9ACTN</name>
<gene>
    <name evidence="1" type="ORF">QCN29_01195</name>
</gene>
<dbReference type="EMBL" id="JARWBG010000001">
    <property type="protein sequence ID" value="MDH2387422.1"/>
    <property type="molecule type" value="Genomic_DNA"/>
</dbReference>
<evidence type="ECO:0000313" key="2">
    <source>
        <dbReference type="Proteomes" id="UP001223144"/>
    </source>
</evidence>
<accession>A0ABT6HGL6</accession>
<evidence type="ECO:0000313" key="1">
    <source>
        <dbReference type="EMBL" id="MDH2387422.1"/>
    </source>
</evidence>
<dbReference type="RefSeq" id="WP_279925541.1">
    <property type="nucleotide sequence ID" value="NZ_JARWBG010000001.1"/>
</dbReference>
<organism evidence="1 2">
    <name type="scientific">Streptomyces chengmaiensis</name>
    <dbReference type="NCBI Taxonomy" id="3040919"/>
    <lineage>
        <taxon>Bacteria</taxon>
        <taxon>Bacillati</taxon>
        <taxon>Actinomycetota</taxon>
        <taxon>Actinomycetes</taxon>
        <taxon>Kitasatosporales</taxon>
        <taxon>Streptomycetaceae</taxon>
        <taxon>Streptomyces</taxon>
    </lineage>
</organism>
<sequence length="163" mass="18928">MRRDSRRFVQSLDLPPAGSIRELLPAIEQRTGCPIHLLPAPAGSAFGVCGMWIRTVEDMDYIFIHEDTSRAHQDHILAHEIAHILRNHHENPAFSPVSPVPERLFPNIDPEVVRMMLGRSEYTYRDEREAELIGSYLQRHVHRRTRQIADHDRAAETLLRRRT</sequence>
<comment type="caution">
    <text evidence="1">The sequence shown here is derived from an EMBL/GenBank/DDBJ whole genome shotgun (WGS) entry which is preliminary data.</text>
</comment>
<proteinExistence type="predicted"/>